<dbReference type="AlphaFoldDB" id="A0A6B0TUT1"/>
<name>A0A6B0TUT1_9RHOB</name>
<organism evidence="1 2">
    <name type="scientific">Oceanomicrobium pacificus</name>
    <dbReference type="NCBI Taxonomy" id="2692916"/>
    <lineage>
        <taxon>Bacteria</taxon>
        <taxon>Pseudomonadati</taxon>
        <taxon>Pseudomonadota</taxon>
        <taxon>Alphaproteobacteria</taxon>
        <taxon>Rhodobacterales</taxon>
        <taxon>Paracoccaceae</taxon>
        <taxon>Oceanomicrobium</taxon>
    </lineage>
</organism>
<proteinExistence type="predicted"/>
<protein>
    <submittedName>
        <fullName evidence="1">Uncharacterized protein</fullName>
    </submittedName>
</protein>
<evidence type="ECO:0000313" key="2">
    <source>
        <dbReference type="Proteomes" id="UP000436016"/>
    </source>
</evidence>
<accession>A0A6B0TUT1</accession>
<evidence type="ECO:0000313" key="1">
    <source>
        <dbReference type="EMBL" id="MXU65002.1"/>
    </source>
</evidence>
<dbReference type="RefSeq" id="WP_160852861.1">
    <property type="nucleotide sequence ID" value="NZ_WUWG01000001.1"/>
</dbReference>
<reference evidence="1 2" key="1">
    <citation type="submission" date="2019-12" db="EMBL/GenBank/DDBJ databases">
        <title>Strain KN286 was isolated from seawater, which was collected from Caroline Seamount in the tropical western Pacific.</title>
        <authorList>
            <person name="Wang Q."/>
        </authorList>
    </citation>
    <scope>NUCLEOTIDE SEQUENCE [LARGE SCALE GENOMIC DNA]</scope>
    <source>
        <strain evidence="1 2">KN286</strain>
    </source>
</reference>
<feature type="non-terminal residue" evidence="1">
    <location>
        <position position="1"/>
    </location>
</feature>
<gene>
    <name evidence="1" type="ORF">GSH16_06060</name>
</gene>
<comment type="caution">
    <text evidence="1">The sequence shown here is derived from an EMBL/GenBank/DDBJ whole genome shotgun (WGS) entry which is preliminary data.</text>
</comment>
<sequence length="133" mass="15065">KLTLSSSEPKPLKSRYAKRPVVETNQTARISLHLYQNFKERGDNKFWLRLYGAAAARHLRCCYRGDRVVRSGEALSRDIRRVAQALFSKNGHIPSIFFQAVKKPLFYKARHSRSTLPDRSGAAGQGIFCAGDQ</sequence>
<dbReference type="EMBL" id="WUWG01000001">
    <property type="protein sequence ID" value="MXU65002.1"/>
    <property type="molecule type" value="Genomic_DNA"/>
</dbReference>
<keyword evidence="2" id="KW-1185">Reference proteome</keyword>
<dbReference type="Proteomes" id="UP000436016">
    <property type="component" value="Unassembled WGS sequence"/>
</dbReference>